<evidence type="ECO:0000256" key="13">
    <source>
        <dbReference type="ARBA" id="ARBA00025393"/>
    </source>
</evidence>
<name>A0A9Q9AEE3_9PEZI</name>
<comment type="subunit">
    <text evidence="4">Component of the EKC/KEOPS complex composed of at least BUD32, CGI121, GON7, KAE1 and PCC1; the whole complex dimerizes.</text>
</comment>
<protein>
    <recommendedName>
        <fullName evidence="5">EKC/KEOPS complex subunit GON7</fullName>
    </recommendedName>
</protein>
<dbReference type="OrthoDB" id="2288868at2759"/>
<dbReference type="AlphaFoldDB" id="A0A9Q9AEE3"/>
<comment type="function">
    <text evidence="13">Component of the EKC/KEOPS complex that is required for the formation of a threonylcarbamoyl group on adenosine at position 37 (t(6)A37) in tRNAs that read codons beginning with adenine. The complex is probably involved in the transfer of the threonylcarbamoyl moiety of threonylcarbamoyl-AMP (TC-AMP) to the N6 group of A37. GON7 likely plays a supporting role to the catalytic subunit KAE1 in the complex. The EKC/KEOPS complex also promotes both telomere uncapping and telomere elongation. The complex is required for efficient recruitment of transcriptional coactivators.</text>
</comment>
<feature type="region of interest" description="Disordered" evidence="14">
    <location>
        <begin position="59"/>
        <end position="95"/>
    </location>
</feature>
<organism evidence="15 16">
    <name type="scientific">Septoria linicola</name>
    <dbReference type="NCBI Taxonomy" id="215465"/>
    <lineage>
        <taxon>Eukaryota</taxon>
        <taxon>Fungi</taxon>
        <taxon>Dikarya</taxon>
        <taxon>Ascomycota</taxon>
        <taxon>Pezizomycotina</taxon>
        <taxon>Dothideomycetes</taxon>
        <taxon>Dothideomycetidae</taxon>
        <taxon>Mycosphaerellales</taxon>
        <taxon>Mycosphaerellaceae</taxon>
        <taxon>Septoria</taxon>
    </lineage>
</organism>
<keyword evidence="10" id="KW-0010">Activator</keyword>
<keyword evidence="6" id="KW-0158">Chromosome</keyword>
<reference evidence="15" key="1">
    <citation type="submission" date="2022-06" db="EMBL/GenBank/DDBJ databases">
        <title>Complete genome sequences of two strains of the flax pathogen Septoria linicola.</title>
        <authorList>
            <person name="Lapalu N."/>
            <person name="Simon A."/>
            <person name="Demenou B."/>
            <person name="Paumier D."/>
            <person name="Guillot M.-P."/>
            <person name="Gout L."/>
            <person name="Valade R."/>
        </authorList>
    </citation>
    <scope>NUCLEOTIDE SEQUENCE</scope>
    <source>
        <strain evidence="15">SE15195</strain>
    </source>
</reference>
<evidence type="ECO:0000256" key="9">
    <source>
        <dbReference type="ARBA" id="ARBA00023015"/>
    </source>
</evidence>
<evidence type="ECO:0000256" key="8">
    <source>
        <dbReference type="ARBA" id="ARBA00022895"/>
    </source>
</evidence>
<evidence type="ECO:0000256" key="7">
    <source>
        <dbReference type="ARBA" id="ARBA00022694"/>
    </source>
</evidence>
<sequence>MTSTPLTASYKSPTAAQNFALELPQLPRSDGVDEKTTYLGSLRASASKLQGELNTFLTQKMEQDKAAEAGKGNSHTTNEDREEDMYGEEDAENDA</sequence>
<keyword evidence="16" id="KW-1185">Reference proteome</keyword>
<keyword evidence="9" id="KW-0805">Transcription regulation</keyword>
<feature type="compositionally biased region" description="Acidic residues" evidence="14">
    <location>
        <begin position="80"/>
        <end position="95"/>
    </location>
</feature>
<comment type="similarity">
    <text evidence="3">Belongs to the GON7 family.</text>
</comment>
<evidence type="ECO:0000256" key="14">
    <source>
        <dbReference type="SAM" id="MobiDB-lite"/>
    </source>
</evidence>
<evidence type="ECO:0000256" key="2">
    <source>
        <dbReference type="ARBA" id="ARBA00004574"/>
    </source>
</evidence>
<dbReference type="GO" id="GO:0005634">
    <property type="term" value="C:nucleus"/>
    <property type="evidence" value="ECO:0007669"/>
    <property type="project" value="UniProtKB-SubCell"/>
</dbReference>
<keyword evidence="8" id="KW-0779">Telomere</keyword>
<keyword evidence="7" id="KW-0819">tRNA processing</keyword>
<comment type="subcellular location">
    <subcellularLocation>
        <location evidence="2">Chromosome</location>
        <location evidence="2">Telomere</location>
    </subcellularLocation>
    <subcellularLocation>
        <location evidence="1">Nucleus</location>
    </subcellularLocation>
</comment>
<evidence type="ECO:0000313" key="15">
    <source>
        <dbReference type="EMBL" id="USW47585.1"/>
    </source>
</evidence>
<dbReference type="Pfam" id="PF08738">
    <property type="entry name" value="Gon7"/>
    <property type="match status" value="1"/>
</dbReference>
<evidence type="ECO:0000313" key="16">
    <source>
        <dbReference type="Proteomes" id="UP001056384"/>
    </source>
</evidence>
<dbReference type="EMBL" id="CP099418">
    <property type="protein sequence ID" value="USW47585.1"/>
    <property type="molecule type" value="Genomic_DNA"/>
</dbReference>
<evidence type="ECO:0000256" key="11">
    <source>
        <dbReference type="ARBA" id="ARBA00023163"/>
    </source>
</evidence>
<evidence type="ECO:0000256" key="1">
    <source>
        <dbReference type="ARBA" id="ARBA00004123"/>
    </source>
</evidence>
<accession>A0A9Q9AEE3</accession>
<dbReference type="GO" id="GO:0000781">
    <property type="term" value="C:chromosome, telomeric region"/>
    <property type="evidence" value="ECO:0007669"/>
    <property type="project" value="UniProtKB-SubCell"/>
</dbReference>
<proteinExistence type="inferred from homology"/>
<keyword evidence="12" id="KW-0539">Nucleus</keyword>
<evidence type="ECO:0000256" key="12">
    <source>
        <dbReference type="ARBA" id="ARBA00023242"/>
    </source>
</evidence>
<gene>
    <name evidence="15" type="ORF">Slin15195_G009040</name>
</gene>
<evidence type="ECO:0000256" key="5">
    <source>
        <dbReference type="ARBA" id="ARBA00019746"/>
    </source>
</evidence>
<dbReference type="InterPro" id="IPR014849">
    <property type="entry name" value="EKC/KEOPS_Gon7"/>
</dbReference>
<evidence type="ECO:0000256" key="10">
    <source>
        <dbReference type="ARBA" id="ARBA00023159"/>
    </source>
</evidence>
<evidence type="ECO:0000256" key="4">
    <source>
        <dbReference type="ARBA" id="ARBA00011534"/>
    </source>
</evidence>
<dbReference type="GO" id="GO:0008033">
    <property type="term" value="P:tRNA processing"/>
    <property type="evidence" value="ECO:0007669"/>
    <property type="project" value="UniProtKB-KW"/>
</dbReference>
<dbReference type="Proteomes" id="UP001056384">
    <property type="component" value="Chromosome 1"/>
</dbReference>
<evidence type="ECO:0000256" key="6">
    <source>
        <dbReference type="ARBA" id="ARBA00022454"/>
    </source>
</evidence>
<evidence type="ECO:0000256" key="3">
    <source>
        <dbReference type="ARBA" id="ARBA00008529"/>
    </source>
</evidence>
<keyword evidence="11" id="KW-0804">Transcription</keyword>